<dbReference type="PANTHER" id="PTHR32120">
    <property type="entry name" value="SMALL RIBOSOMAL SUBUNIT BIOGENESIS GTPASE RSGA"/>
    <property type="match status" value="1"/>
</dbReference>
<proteinExistence type="inferred from homology"/>
<evidence type="ECO:0000256" key="1">
    <source>
        <dbReference type="ARBA" id="ARBA00022741"/>
    </source>
</evidence>
<sequence length="345" mass="36950">MTPREYDETDARVRPSRSTRPRSKDRPSHSDAISALVTTVDRGRQTCITDDGVIVTAMRARELGPKSVVVGDQVSLVGDTSGSEGSLARIVSVKDRRNSLSRTVDDSAQVERTIVSNIDQLVIVIAAANPEPRRGLIDRFLVSAFTEGIVPKIVVTKTDLNEVPGFLAEYAGLDVEIIPTAIKSTSREKDLNRLHKVLDGKISVLVGHSGVGKSTLINALVPDADRLTGDVNEATGRGRHTSSSAIALPLVSTGHTESHGWIIDTPGIRAFGLSHIDNQKIIDAFSDLSEVAANCLSNCSHSEETCKLDAWASPEGIANPHRTARLASLRSLLAVKESAPTSVED</sequence>
<evidence type="ECO:0000259" key="5">
    <source>
        <dbReference type="PROSITE" id="PS51721"/>
    </source>
</evidence>
<dbReference type="HAMAP" id="MF_01820">
    <property type="entry name" value="GTPase_RsgA"/>
    <property type="match status" value="1"/>
</dbReference>
<dbReference type="InterPro" id="IPR030378">
    <property type="entry name" value="G_CP_dom"/>
</dbReference>
<dbReference type="NCBIfam" id="TIGR00157">
    <property type="entry name" value="ribosome small subunit-dependent GTPase A"/>
    <property type="match status" value="1"/>
</dbReference>
<dbReference type="Pfam" id="PF03193">
    <property type="entry name" value="RsgA_GTPase"/>
    <property type="match status" value="1"/>
</dbReference>
<dbReference type="PANTHER" id="PTHR32120:SF11">
    <property type="entry name" value="SMALL RIBOSOMAL SUBUNIT BIOGENESIS GTPASE RSGA 1, MITOCHONDRIAL-RELATED"/>
    <property type="match status" value="1"/>
</dbReference>
<feature type="region of interest" description="Disordered" evidence="3">
    <location>
        <begin position="1"/>
        <end position="30"/>
    </location>
</feature>
<dbReference type="InterPro" id="IPR004881">
    <property type="entry name" value="Ribosome_biogen_GTPase_RsgA"/>
</dbReference>
<dbReference type="CDD" id="cd01854">
    <property type="entry name" value="YjeQ_EngC"/>
    <property type="match status" value="1"/>
</dbReference>
<name>A0A6J6L319_9ZZZZ</name>
<evidence type="ECO:0000256" key="2">
    <source>
        <dbReference type="ARBA" id="ARBA00023134"/>
    </source>
</evidence>
<reference evidence="6" key="1">
    <citation type="submission" date="2020-05" db="EMBL/GenBank/DDBJ databases">
        <authorList>
            <person name="Chiriac C."/>
            <person name="Salcher M."/>
            <person name="Ghai R."/>
            <person name="Kavagutti S V."/>
        </authorList>
    </citation>
    <scope>NUCLEOTIDE SEQUENCE</scope>
</reference>
<protein>
    <submittedName>
        <fullName evidence="6">Unannotated protein</fullName>
    </submittedName>
</protein>
<dbReference type="InterPro" id="IPR010914">
    <property type="entry name" value="RsgA_GTPase_dom"/>
</dbReference>
<keyword evidence="1" id="KW-0547">Nucleotide-binding</keyword>
<dbReference type="InterPro" id="IPR027417">
    <property type="entry name" value="P-loop_NTPase"/>
</dbReference>
<dbReference type="GO" id="GO:0003924">
    <property type="term" value="F:GTPase activity"/>
    <property type="evidence" value="ECO:0007669"/>
    <property type="project" value="InterPro"/>
</dbReference>
<feature type="domain" description="EngC GTPase" evidence="4">
    <location>
        <begin position="116"/>
        <end position="269"/>
    </location>
</feature>
<dbReference type="AlphaFoldDB" id="A0A6J6L319"/>
<evidence type="ECO:0000313" key="6">
    <source>
        <dbReference type="EMBL" id="CAB4654735.1"/>
    </source>
</evidence>
<gene>
    <name evidence="6" type="ORF">UFOPK2245_00814</name>
</gene>
<dbReference type="Gene3D" id="3.40.50.300">
    <property type="entry name" value="P-loop containing nucleotide triphosphate hydrolases"/>
    <property type="match status" value="1"/>
</dbReference>
<feature type="compositionally biased region" description="Basic and acidic residues" evidence="3">
    <location>
        <begin position="1"/>
        <end position="13"/>
    </location>
</feature>
<evidence type="ECO:0000259" key="4">
    <source>
        <dbReference type="PROSITE" id="PS50936"/>
    </source>
</evidence>
<keyword evidence="2" id="KW-0342">GTP-binding</keyword>
<dbReference type="EMBL" id="CAEZWK010000020">
    <property type="protein sequence ID" value="CAB4654735.1"/>
    <property type="molecule type" value="Genomic_DNA"/>
</dbReference>
<organism evidence="6">
    <name type="scientific">freshwater metagenome</name>
    <dbReference type="NCBI Taxonomy" id="449393"/>
    <lineage>
        <taxon>unclassified sequences</taxon>
        <taxon>metagenomes</taxon>
        <taxon>ecological metagenomes</taxon>
    </lineage>
</organism>
<evidence type="ECO:0000256" key="3">
    <source>
        <dbReference type="SAM" id="MobiDB-lite"/>
    </source>
</evidence>
<feature type="domain" description="CP-type G" evidence="5">
    <location>
        <begin position="107"/>
        <end position="271"/>
    </location>
</feature>
<accession>A0A6J6L319</accession>
<dbReference type="PROSITE" id="PS50936">
    <property type="entry name" value="ENGC_GTPASE"/>
    <property type="match status" value="1"/>
</dbReference>
<dbReference type="GO" id="GO:0005525">
    <property type="term" value="F:GTP binding"/>
    <property type="evidence" value="ECO:0007669"/>
    <property type="project" value="UniProtKB-KW"/>
</dbReference>
<dbReference type="SUPFAM" id="SSF52540">
    <property type="entry name" value="P-loop containing nucleoside triphosphate hydrolases"/>
    <property type="match status" value="1"/>
</dbReference>
<dbReference type="PROSITE" id="PS51721">
    <property type="entry name" value="G_CP"/>
    <property type="match status" value="1"/>
</dbReference>